<name>A0A2G9U9N4_TELCI</name>
<dbReference type="Pfam" id="PF01490">
    <property type="entry name" value="Aa_trans"/>
    <property type="match status" value="2"/>
</dbReference>
<feature type="transmembrane region" description="Helical" evidence="5">
    <location>
        <begin position="217"/>
        <end position="237"/>
    </location>
</feature>
<feature type="transmembrane region" description="Helical" evidence="5">
    <location>
        <begin position="52"/>
        <end position="72"/>
    </location>
</feature>
<feature type="domain" description="Amino acid transporter transmembrane" evidence="6">
    <location>
        <begin position="173"/>
        <end position="269"/>
    </location>
</feature>
<organism evidence="7 8">
    <name type="scientific">Teladorsagia circumcincta</name>
    <name type="common">Brown stomach worm</name>
    <name type="synonym">Ostertagia circumcincta</name>
    <dbReference type="NCBI Taxonomy" id="45464"/>
    <lineage>
        <taxon>Eukaryota</taxon>
        <taxon>Metazoa</taxon>
        <taxon>Ecdysozoa</taxon>
        <taxon>Nematoda</taxon>
        <taxon>Chromadorea</taxon>
        <taxon>Rhabditida</taxon>
        <taxon>Rhabditina</taxon>
        <taxon>Rhabditomorpha</taxon>
        <taxon>Strongyloidea</taxon>
        <taxon>Trichostrongylidae</taxon>
        <taxon>Teladorsagia</taxon>
    </lineage>
</organism>
<feature type="transmembrane region" description="Helical" evidence="5">
    <location>
        <begin position="79"/>
        <end position="100"/>
    </location>
</feature>
<keyword evidence="8" id="KW-1185">Reference proteome</keyword>
<keyword evidence="2 5" id="KW-0812">Transmembrane</keyword>
<feature type="transmembrane region" description="Helical" evidence="5">
    <location>
        <begin position="174"/>
        <end position="197"/>
    </location>
</feature>
<gene>
    <name evidence="7" type="ORF">TELCIR_11330</name>
</gene>
<evidence type="ECO:0000256" key="3">
    <source>
        <dbReference type="ARBA" id="ARBA00022989"/>
    </source>
</evidence>
<dbReference type="OrthoDB" id="655540at2759"/>
<feature type="domain" description="Amino acid transporter transmembrane" evidence="6">
    <location>
        <begin position="79"/>
        <end position="168"/>
    </location>
</feature>
<evidence type="ECO:0000256" key="1">
    <source>
        <dbReference type="ARBA" id="ARBA00004141"/>
    </source>
</evidence>
<evidence type="ECO:0000256" key="4">
    <source>
        <dbReference type="ARBA" id="ARBA00023136"/>
    </source>
</evidence>
<evidence type="ECO:0000256" key="5">
    <source>
        <dbReference type="SAM" id="Phobius"/>
    </source>
</evidence>
<dbReference type="GO" id="GO:0015179">
    <property type="term" value="F:L-amino acid transmembrane transporter activity"/>
    <property type="evidence" value="ECO:0007669"/>
    <property type="project" value="TreeGrafter"/>
</dbReference>
<keyword evidence="4 5" id="KW-0472">Membrane</keyword>
<proteinExistence type="predicted"/>
<dbReference type="PANTHER" id="PTHR22950">
    <property type="entry name" value="AMINO ACID TRANSPORTER"/>
    <property type="match status" value="1"/>
</dbReference>
<dbReference type="GO" id="GO:0005774">
    <property type="term" value="C:vacuolar membrane"/>
    <property type="evidence" value="ECO:0007669"/>
    <property type="project" value="TreeGrafter"/>
</dbReference>
<comment type="subcellular location">
    <subcellularLocation>
        <location evidence="1">Membrane</location>
        <topology evidence="1">Multi-pass membrane protein</topology>
    </subcellularLocation>
</comment>
<feature type="transmembrane region" description="Helical" evidence="5">
    <location>
        <begin position="243"/>
        <end position="264"/>
    </location>
</feature>
<accession>A0A2G9U9N4</accession>
<protein>
    <submittedName>
        <fullName evidence="7">Transmembrane amino acid transporter protein</fullName>
    </submittedName>
</protein>
<keyword evidence="3 5" id="KW-1133">Transmembrane helix</keyword>
<feature type="transmembrane region" description="Helical" evidence="5">
    <location>
        <begin position="106"/>
        <end position="130"/>
    </location>
</feature>
<sequence length="310" mass="33612">MLSCFEDSGAARGTVNYNMVFLKGHYSVSDATMESTKPEKHRNHKGMSWPTAAIFIVGDMMGGGMIALPIAVVNAGQRLVAFCLCLTQFGIATVLTLLAANNLSNLLAAVGFPINFCYVVLLIAAVLWPFVMLKSPMDFWQAAVGAAVSSTVAAMLIVAGAIHDAPVCRQIGWLSQLVNVMITVHVLPTVVIVFSPLAQQVEEWTNVPQRHFSARRFAIRSLILFGIVFTAESIPHFGVFLDLVGGSTITLMTMLLPSVFYLFLSASHNKRKDLINTMQISPDSPDNQLAGFVELYKVVEISSAISIGMQ</sequence>
<reference evidence="7 8" key="1">
    <citation type="submission" date="2015-09" db="EMBL/GenBank/DDBJ databases">
        <title>Draft genome of the parasitic nematode Teladorsagia circumcincta isolate WARC Sus (inbred).</title>
        <authorList>
            <person name="Mitreva M."/>
        </authorList>
    </citation>
    <scope>NUCLEOTIDE SEQUENCE [LARGE SCALE GENOMIC DNA]</scope>
    <source>
        <strain evidence="7 8">S</strain>
    </source>
</reference>
<feature type="transmembrane region" description="Helical" evidence="5">
    <location>
        <begin position="142"/>
        <end position="162"/>
    </location>
</feature>
<dbReference type="EMBL" id="KZ347924">
    <property type="protein sequence ID" value="PIO66941.1"/>
    <property type="molecule type" value="Genomic_DNA"/>
</dbReference>
<evidence type="ECO:0000313" key="8">
    <source>
        <dbReference type="Proteomes" id="UP000230423"/>
    </source>
</evidence>
<evidence type="ECO:0000313" key="7">
    <source>
        <dbReference type="EMBL" id="PIO66941.1"/>
    </source>
</evidence>
<dbReference type="PANTHER" id="PTHR22950:SF703">
    <property type="entry name" value="AMINO ACID TRANSPORTER TRANSMEMBRANE DOMAIN-CONTAINING PROTEIN"/>
    <property type="match status" value="1"/>
</dbReference>
<dbReference type="Proteomes" id="UP000230423">
    <property type="component" value="Unassembled WGS sequence"/>
</dbReference>
<evidence type="ECO:0000256" key="2">
    <source>
        <dbReference type="ARBA" id="ARBA00022692"/>
    </source>
</evidence>
<dbReference type="InterPro" id="IPR013057">
    <property type="entry name" value="AA_transpt_TM"/>
</dbReference>
<dbReference type="AlphaFoldDB" id="A0A2G9U9N4"/>
<evidence type="ECO:0000259" key="6">
    <source>
        <dbReference type="Pfam" id="PF01490"/>
    </source>
</evidence>